<name>D1BW61_XYLCX</name>
<reference evidence="2" key="1">
    <citation type="submission" date="2009-11" db="EMBL/GenBank/DDBJ databases">
        <title>The complete chromosome of Xylanimonas cellulosilytica DSM 15894.</title>
        <authorList>
            <consortium name="US DOE Joint Genome Institute (JGI-PGF)"/>
            <person name="Lucas S."/>
            <person name="Copeland A."/>
            <person name="Lapidus A."/>
            <person name="Glavina del Rio T."/>
            <person name="Dalin E."/>
            <person name="Tice H."/>
            <person name="Bruce D."/>
            <person name="Goodwin L."/>
            <person name="Pitluck S."/>
            <person name="Kyrpides N."/>
            <person name="Mavromatis K."/>
            <person name="Ivanova N."/>
            <person name="Mikhailova N."/>
            <person name="Foster B."/>
            <person name="Clum A."/>
            <person name="Brettin T."/>
            <person name="Detter J.C."/>
            <person name="Han C."/>
            <person name="Larimer F."/>
            <person name="Land M."/>
            <person name="Hauser L."/>
            <person name="Markowitz V."/>
            <person name="Cheng J.F."/>
            <person name="Hugenholtz P."/>
            <person name="Woyke T."/>
            <person name="Wu D."/>
            <person name="Gehrich-Schroeter G."/>
            <person name="Schneider S."/>
            <person name="Pukall S.R."/>
            <person name="Klenk H.P."/>
            <person name="Eisen J.A."/>
        </authorList>
    </citation>
    <scope>NUCLEOTIDE SEQUENCE [LARGE SCALE GENOMIC DNA]</scope>
    <source>
        <strain evidence="2">DSM 15894 / CECT 5975 / LMG 20990 / XIL07</strain>
    </source>
</reference>
<reference evidence="1 2" key="2">
    <citation type="journal article" date="2010" name="Stand. Genomic Sci.">
        <title>Complete genome sequence of Xylanimonas cellulosilytica type strain (XIL07).</title>
        <authorList>
            <person name="Foster B."/>
            <person name="Pukall R."/>
            <person name="Abt B."/>
            <person name="Nolan M."/>
            <person name="Glavina Del Rio T."/>
            <person name="Chen F."/>
            <person name="Lucas S."/>
            <person name="Tice H."/>
            <person name="Pitluck S."/>
            <person name="Cheng J.-F."/>
            <person name="Chertkov O."/>
            <person name="Brettin T."/>
            <person name="Han C."/>
            <person name="Detter J.C."/>
            <person name="Bruce D."/>
            <person name="Goodwin L."/>
            <person name="Ivanova N."/>
            <person name="Mavromatis K."/>
            <person name="Pati A."/>
            <person name="Mikhailova N."/>
            <person name="Chen A."/>
            <person name="Palaniappan K."/>
            <person name="Land M."/>
            <person name="Hauser L."/>
            <person name="Chang Y.-J."/>
            <person name="Jeffries C.D."/>
            <person name="Chain P."/>
            <person name="Rohde M."/>
            <person name="Goeker M."/>
            <person name="Bristow J."/>
            <person name="Eisen J.A."/>
            <person name="Markowitz V."/>
            <person name="Hugenholtz P."/>
            <person name="Kyrpides N.C."/>
            <person name="Klenk H.-P."/>
            <person name="Lapidus A."/>
        </authorList>
    </citation>
    <scope>NUCLEOTIDE SEQUENCE [LARGE SCALE GENOMIC DNA]</scope>
    <source>
        <strain evidence="2">DSM 15894 / CECT 5975 / LMG 20990 / XIL07</strain>
    </source>
</reference>
<evidence type="ECO:0000313" key="1">
    <source>
        <dbReference type="EMBL" id="ACZ29564.1"/>
    </source>
</evidence>
<organism evidence="1 2">
    <name type="scientific">Xylanimonas cellulosilytica (strain DSM 15894 / JCM 12276 / CECT 5975 / KCTC 9989 / LMG 20990 / NBRC 107835 / XIL07)</name>
    <dbReference type="NCBI Taxonomy" id="446471"/>
    <lineage>
        <taxon>Bacteria</taxon>
        <taxon>Bacillati</taxon>
        <taxon>Actinomycetota</taxon>
        <taxon>Actinomycetes</taxon>
        <taxon>Micrococcales</taxon>
        <taxon>Promicromonosporaceae</taxon>
        <taxon>Xylanimonas</taxon>
    </lineage>
</organism>
<accession>D1BW61</accession>
<dbReference type="RefSeq" id="WP_012877308.1">
    <property type="nucleotide sequence ID" value="NC_013530.1"/>
</dbReference>
<gene>
    <name evidence="1" type="ordered locus">Xcel_0525</name>
</gene>
<proteinExistence type="predicted"/>
<keyword evidence="2" id="KW-1185">Reference proteome</keyword>
<dbReference type="Proteomes" id="UP000002255">
    <property type="component" value="Chromosome"/>
</dbReference>
<dbReference type="HOGENOM" id="CLU_2222227_0_0_11"/>
<evidence type="ECO:0000313" key="2">
    <source>
        <dbReference type="Proteomes" id="UP000002255"/>
    </source>
</evidence>
<sequence length="106" mass="11274">MNTIVPSPTPRTIFSDGFTSDGITFTAQRGFITDLYPAEQTHDGNWEPATVETHGATEADGTARVRVLISETPTLELTQTQAVLLATHLLATLAEQGIAIQHGGAL</sequence>
<dbReference type="AlphaFoldDB" id="D1BW61"/>
<protein>
    <submittedName>
        <fullName evidence="1">Uncharacterized protein</fullName>
    </submittedName>
</protein>
<dbReference type="STRING" id="446471.Xcel_0525"/>
<dbReference type="EMBL" id="CP001821">
    <property type="protein sequence ID" value="ACZ29564.1"/>
    <property type="molecule type" value="Genomic_DNA"/>
</dbReference>
<dbReference type="KEGG" id="xce:Xcel_0525"/>